<evidence type="ECO:0000256" key="1">
    <source>
        <dbReference type="ARBA" id="ARBA00009353"/>
    </source>
</evidence>
<evidence type="ECO:0000259" key="2">
    <source>
        <dbReference type="Pfam" id="PF01370"/>
    </source>
</evidence>
<dbReference type="PANTHER" id="PTHR11092">
    <property type="entry name" value="SUGAR NUCLEOTIDE EPIMERASE RELATED"/>
    <property type="match status" value="1"/>
</dbReference>
<gene>
    <name evidence="4" type="ORF">RxyAA322_30680</name>
</gene>
<proteinExistence type="inferred from homology"/>
<dbReference type="InterPro" id="IPR010099">
    <property type="entry name" value="SDR39U1"/>
</dbReference>
<dbReference type="OrthoDB" id="9801773at2"/>
<dbReference type="InterPro" id="IPR013549">
    <property type="entry name" value="DUF1731"/>
</dbReference>
<protein>
    <recommendedName>
        <fullName evidence="6">TIGR01777 family protein</fullName>
    </recommendedName>
</protein>
<organism evidence="4 5">
    <name type="scientific">Rubrobacter xylanophilus</name>
    <dbReference type="NCBI Taxonomy" id="49319"/>
    <lineage>
        <taxon>Bacteria</taxon>
        <taxon>Bacillati</taxon>
        <taxon>Actinomycetota</taxon>
        <taxon>Rubrobacteria</taxon>
        <taxon>Rubrobacterales</taxon>
        <taxon>Rubrobacteraceae</taxon>
        <taxon>Rubrobacter</taxon>
    </lineage>
</organism>
<dbReference type="CDD" id="cd05242">
    <property type="entry name" value="SDR_a8"/>
    <property type="match status" value="1"/>
</dbReference>
<dbReference type="SUPFAM" id="SSF51735">
    <property type="entry name" value="NAD(P)-binding Rossmann-fold domains"/>
    <property type="match status" value="1"/>
</dbReference>
<dbReference type="EMBL" id="AP019791">
    <property type="protein sequence ID" value="BBL81214.1"/>
    <property type="molecule type" value="Genomic_DNA"/>
</dbReference>
<dbReference type="Pfam" id="PF01370">
    <property type="entry name" value="Epimerase"/>
    <property type="match status" value="1"/>
</dbReference>
<dbReference type="PANTHER" id="PTHR11092:SF0">
    <property type="entry name" value="EPIMERASE FAMILY PROTEIN SDR39U1"/>
    <property type="match status" value="1"/>
</dbReference>
<evidence type="ECO:0000313" key="4">
    <source>
        <dbReference type="EMBL" id="BBL81214.1"/>
    </source>
</evidence>
<dbReference type="AlphaFoldDB" id="A0A510HMQ8"/>
<dbReference type="InterPro" id="IPR036291">
    <property type="entry name" value="NAD(P)-bd_dom_sf"/>
</dbReference>
<accession>A0A510HMQ8</accession>
<dbReference type="Proteomes" id="UP000318065">
    <property type="component" value="Chromosome"/>
</dbReference>
<dbReference type="RefSeq" id="WP_143529135.1">
    <property type="nucleotide sequence ID" value="NZ_AP019791.1"/>
</dbReference>
<dbReference type="InterPro" id="IPR001509">
    <property type="entry name" value="Epimerase_deHydtase"/>
</dbReference>
<evidence type="ECO:0000259" key="3">
    <source>
        <dbReference type="Pfam" id="PF08338"/>
    </source>
</evidence>
<feature type="domain" description="NAD-dependent epimerase/dehydratase" evidence="2">
    <location>
        <begin position="3"/>
        <end position="219"/>
    </location>
</feature>
<evidence type="ECO:0008006" key="6">
    <source>
        <dbReference type="Google" id="ProtNLM"/>
    </source>
</evidence>
<name>A0A510HMQ8_9ACTN</name>
<dbReference type="Gene3D" id="3.40.50.720">
    <property type="entry name" value="NAD(P)-binding Rossmann-like Domain"/>
    <property type="match status" value="1"/>
</dbReference>
<dbReference type="Pfam" id="PF08338">
    <property type="entry name" value="DUF1731"/>
    <property type="match status" value="1"/>
</dbReference>
<feature type="domain" description="DUF1731" evidence="3">
    <location>
        <begin position="247"/>
        <end position="294"/>
    </location>
</feature>
<keyword evidence="5" id="KW-1185">Reference proteome</keyword>
<sequence>MRVLVSGASGMIGRALRRELESRGHEVIALSRSRPSSEDTVRWDPERGSVDLSRLEGHRAVVHLAGESIMGRWTRGKKARILESRVRGTRFLAESLGRLREPPRIMVSASASGYYGDRGDEVLTEESGPGAGFLARVCQEWERAAEPARRAGIRVVHPRFGIVLSREGGALAAMLPAFRLGLGGRVGSGRQWWSWVHIEDVAGAILHLIESEASEGPVNLCSPEPARSGEFVRTLARVLGRPALLPLPAFAARAALGEMADELLLASARMEPGKLRQARYGFRHPELEGALRDLLER</sequence>
<dbReference type="NCBIfam" id="TIGR01777">
    <property type="entry name" value="yfcH"/>
    <property type="match status" value="1"/>
</dbReference>
<comment type="similarity">
    <text evidence="1">Belongs to the NAD(P)-dependent epimerase/dehydratase family. SDR39U1 subfamily.</text>
</comment>
<reference evidence="4" key="1">
    <citation type="journal article" date="2019" name="Microbiol. Resour. Announc.">
        <title>Complete Genome Sequence of Rubrobacter xylanophilus Strain AA3-22, Isolated from Arima Onsen in Japan.</title>
        <authorList>
            <person name="Tomariguchi N."/>
            <person name="Miyazaki K."/>
        </authorList>
    </citation>
    <scope>NUCLEOTIDE SEQUENCE [LARGE SCALE GENOMIC DNA]</scope>
    <source>
        <strain evidence="4">AA3-22</strain>
    </source>
</reference>
<evidence type="ECO:0000313" key="5">
    <source>
        <dbReference type="Proteomes" id="UP000318065"/>
    </source>
</evidence>